<feature type="transmembrane region" description="Helical" evidence="1">
    <location>
        <begin position="124"/>
        <end position="141"/>
    </location>
</feature>
<organism evidence="2 3">
    <name type="scientific">Candidatus Kaiserbacteria bacterium GW2011_GWA2_52_12</name>
    <dbReference type="NCBI Taxonomy" id="1618671"/>
    <lineage>
        <taxon>Bacteria</taxon>
        <taxon>Candidatus Kaiseribacteriota</taxon>
    </lineage>
</organism>
<feature type="transmembrane region" description="Helical" evidence="1">
    <location>
        <begin position="6"/>
        <end position="27"/>
    </location>
</feature>
<dbReference type="STRING" id="1618671.UY67_C0004G0019"/>
<feature type="transmembrane region" description="Helical" evidence="1">
    <location>
        <begin position="39"/>
        <end position="59"/>
    </location>
</feature>
<dbReference type="AlphaFoldDB" id="A0A0G1X137"/>
<name>A0A0G1X137_9BACT</name>
<evidence type="ECO:0000313" key="2">
    <source>
        <dbReference type="EMBL" id="KKW24701.1"/>
    </source>
</evidence>
<evidence type="ECO:0000313" key="3">
    <source>
        <dbReference type="Proteomes" id="UP000034273"/>
    </source>
</evidence>
<comment type="caution">
    <text evidence="2">The sequence shown here is derived from an EMBL/GenBank/DDBJ whole genome shotgun (WGS) entry which is preliminary data.</text>
</comment>
<accession>A0A0G1X137</accession>
<feature type="transmembrane region" description="Helical" evidence="1">
    <location>
        <begin position="71"/>
        <end position="103"/>
    </location>
</feature>
<reference evidence="2 3" key="1">
    <citation type="journal article" date="2015" name="Nature">
        <title>rRNA introns, odd ribosomes, and small enigmatic genomes across a large radiation of phyla.</title>
        <authorList>
            <person name="Brown C.T."/>
            <person name="Hug L.A."/>
            <person name="Thomas B.C."/>
            <person name="Sharon I."/>
            <person name="Castelle C.J."/>
            <person name="Singh A."/>
            <person name="Wilkins M.J."/>
            <person name="Williams K.H."/>
            <person name="Banfield J.F."/>
        </authorList>
    </citation>
    <scope>NUCLEOTIDE SEQUENCE [LARGE SCALE GENOMIC DNA]</scope>
</reference>
<keyword evidence="1" id="KW-1133">Transmembrane helix</keyword>
<dbReference type="EMBL" id="LCQW01000004">
    <property type="protein sequence ID" value="KKW24701.1"/>
    <property type="molecule type" value="Genomic_DNA"/>
</dbReference>
<evidence type="ECO:0000256" key="1">
    <source>
        <dbReference type="SAM" id="Phobius"/>
    </source>
</evidence>
<keyword evidence="1" id="KW-0472">Membrane</keyword>
<keyword evidence="1" id="KW-0812">Transmembrane</keyword>
<proteinExistence type="predicted"/>
<gene>
    <name evidence="2" type="ORF">UY67_C0004G0019</name>
</gene>
<feature type="transmembrane region" description="Helical" evidence="1">
    <location>
        <begin position="147"/>
        <end position="165"/>
    </location>
</feature>
<dbReference type="Proteomes" id="UP000034273">
    <property type="component" value="Unassembled WGS sequence"/>
</dbReference>
<protein>
    <submittedName>
        <fullName evidence="2">Uncharacterized protein</fullName>
    </submittedName>
</protein>
<sequence length="172" mass="18958">MKRISPSQKSLIACLLFIVFGLVGWFLSTSNTMHSLPLLLYYAVLVFNTFFSIRAFSAITPRNSAQTAFDMVLVGIYCALAFSFASTVYFALFSALLFLVAVAKYVHLRKLIASSTLLERKIRIDVLGALLSVATLCIAVAGWPLGAAWILCIVFALASVYLLLINPMYRVD</sequence>